<evidence type="ECO:0000313" key="2">
    <source>
        <dbReference type="EMBL" id="CAG8970977.1"/>
    </source>
</evidence>
<proteinExistence type="predicted"/>
<reference evidence="2" key="1">
    <citation type="submission" date="2021-07" db="EMBL/GenBank/DDBJ databases">
        <authorList>
            <person name="Durling M."/>
        </authorList>
    </citation>
    <scope>NUCLEOTIDE SEQUENCE</scope>
</reference>
<dbReference type="AlphaFoldDB" id="A0A9N9LE26"/>
<dbReference type="EMBL" id="CAJVRM010000004">
    <property type="protein sequence ID" value="CAG8970977.1"/>
    <property type="molecule type" value="Genomic_DNA"/>
</dbReference>
<feature type="region of interest" description="Disordered" evidence="1">
    <location>
        <begin position="197"/>
        <end position="230"/>
    </location>
</feature>
<evidence type="ECO:0000313" key="3">
    <source>
        <dbReference type="Proteomes" id="UP000701801"/>
    </source>
</evidence>
<accession>A0A9N9LE26</accession>
<protein>
    <submittedName>
        <fullName evidence="2">Uncharacterized protein</fullName>
    </submittedName>
</protein>
<comment type="caution">
    <text evidence="2">The sequence shown here is derived from an EMBL/GenBank/DDBJ whole genome shotgun (WGS) entry which is preliminary data.</text>
</comment>
<organism evidence="2 3">
    <name type="scientific">Hymenoscyphus albidus</name>
    <dbReference type="NCBI Taxonomy" id="595503"/>
    <lineage>
        <taxon>Eukaryota</taxon>
        <taxon>Fungi</taxon>
        <taxon>Dikarya</taxon>
        <taxon>Ascomycota</taxon>
        <taxon>Pezizomycotina</taxon>
        <taxon>Leotiomycetes</taxon>
        <taxon>Helotiales</taxon>
        <taxon>Helotiaceae</taxon>
        <taxon>Hymenoscyphus</taxon>
    </lineage>
</organism>
<sequence length="320" mass="34997">MAGHTLRRCMGPLTRDGTIPGCPLCDTVDHELRTCPDLHKWTRRQAWNYLVKFRQGRPSFNIPWLLWELAPSFEIFLNAATDAKLPQSGKFAAGRFDALGVQQFDNVTPDPSWMTLMRPWNTDWMQPQAWHQNFGNFSMRSGESPLSVQQSFGEKGALTLPRKLAKQNEASLNVRPGSEVASDSISQVRTFSRWKSRWNRGGSGVGKRGGNRGGNHGGAQSGSMSQAPVFYPPPQAPVSYGLPMQAGSQLGYSPPLAPVAYGESMQAGSQLGHYQQQAPVAYGESMQAGSQFIPQQAPVPFGNPTQADSQAGVFIRFGGV</sequence>
<feature type="compositionally biased region" description="Gly residues" evidence="1">
    <location>
        <begin position="201"/>
        <end position="220"/>
    </location>
</feature>
<evidence type="ECO:0000256" key="1">
    <source>
        <dbReference type="SAM" id="MobiDB-lite"/>
    </source>
</evidence>
<name>A0A9N9LE26_9HELO</name>
<gene>
    <name evidence="2" type="ORF">HYALB_00007645</name>
</gene>
<keyword evidence="3" id="KW-1185">Reference proteome</keyword>
<dbReference type="Proteomes" id="UP000701801">
    <property type="component" value="Unassembled WGS sequence"/>
</dbReference>
<dbReference type="OrthoDB" id="4777753at2759"/>